<dbReference type="SUPFAM" id="SSF55103">
    <property type="entry name" value="FAD-linked oxidases, C-terminal domain"/>
    <property type="match status" value="1"/>
</dbReference>
<feature type="domain" description="FAD-binding PCMH-type" evidence="4">
    <location>
        <begin position="33"/>
        <end position="214"/>
    </location>
</feature>
<dbReference type="RefSeq" id="WP_311159801.1">
    <property type="nucleotide sequence ID" value="NZ_JAVQLW010000001.1"/>
</dbReference>
<evidence type="ECO:0000256" key="2">
    <source>
        <dbReference type="ARBA" id="ARBA00022630"/>
    </source>
</evidence>
<evidence type="ECO:0000313" key="6">
    <source>
        <dbReference type="Proteomes" id="UP001269144"/>
    </source>
</evidence>
<evidence type="ECO:0000313" key="5">
    <source>
        <dbReference type="EMBL" id="MDS9467630.1"/>
    </source>
</evidence>
<protein>
    <submittedName>
        <fullName evidence="5">FAD-binding oxidoreductase</fullName>
    </submittedName>
</protein>
<dbReference type="InterPro" id="IPR016169">
    <property type="entry name" value="FAD-bd_PCMH_sub2"/>
</dbReference>
<dbReference type="Gene3D" id="3.30.70.2740">
    <property type="match status" value="1"/>
</dbReference>
<dbReference type="PANTHER" id="PTHR43716">
    <property type="entry name" value="D-2-HYDROXYGLUTARATE DEHYDROGENASE, MITOCHONDRIAL"/>
    <property type="match status" value="1"/>
</dbReference>
<dbReference type="Pfam" id="PF01565">
    <property type="entry name" value="FAD_binding_4"/>
    <property type="match status" value="1"/>
</dbReference>
<keyword evidence="6" id="KW-1185">Reference proteome</keyword>
<reference evidence="6" key="1">
    <citation type="submission" date="2023-07" db="EMBL/GenBank/DDBJ databases">
        <title>Paracoccus sp. MBLB3053 whole genome sequence.</title>
        <authorList>
            <person name="Hwang C.Y."/>
            <person name="Cho E.-S."/>
            <person name="Seo M.-J."/>
        </authorList>
    </citation>
    <scope>NUCLEOTIDE SEQUENCE [LARGE SCALE GENOMIC DNA]</scope>
    <source>
        <strain evidence="6">MBLB3053</strain>
    </source>
</reference>
<keyword evidence="2" id="KW-0285">Flavoprotein</keyword>
<proteinExistence type="inferred from homology"/>
<evidence type="ECO:0000256" key="1">
    <source>
        <dbReference type="ARBA" id="ARBA00008000"/>
    </source>
</evidence>
<evidence type="ECO:0000256" key="3">
    <source>
        <dbReference type="ARBA" id="ARBA00022827"/>
    </source>
</evidence>
<dbReference type="Proteomes" id="UP001269144">
    <property type="component" value="Unassembled WGS sequence"/>
</dbReference>
<dbReference type="Gene3D" id="1.10.45.10">
    <property type="entry name" value="Vanillyl-alcohol Oxidase, Chain A, domain 4"/>
    <property type="match status" value="1"/>
</dbReference>
<dbReference type="InterPro" id="IPR036318">
    <property type="entry name" value="FAD-bd_PCMH-like_sf"/>
</dbReference>
<dbReference type="InterPro" id="IPR016164">
    <property type="entry name" value="FAD-linked_Oxase-like_C"/>
</dbReference>
<dbReference type="PANTHER" id="PTHR43716:SF2">
    <property type="entry name" value="BLL6224 PROTEIN"/>
    <property type="match status" value="1"/>
</dbReference>
<dbReference type="InterPro" id="IPR051264">
    <property type="entry name" value="FAD-oxidored/transferase_4"/>
</dbReference>
<dbReference type="InterPro" id="IPR016171">
    <property type="entry name" value="Vanillyl_alc_oxidase_C-sub2"/>
</dbReference>
<dbReference type="Pfam" id="PF02913">
    <property type="entry name" value="FAD-oxidase_C"/>
    <property type="match status" value="1"/>
</dbReference>
<name>A0ABU2HSW4_9RHOB</name>
<dbReference type="InterPro" id="IPR016166">
    <property type="entry name" value="FAD-bd_PCMH"/>
</dbReference>
<dbReference type="InterPro" id="IPR004113">
    <property type="entry name" value="FAD-bd_oxidored_4_C"/>
</dbReference>
<dbReference type="Gene3D" id="3.30.70.2190">
    <property type="match status" value="1"/>
</dbReference>
<evidence type="ECO:0000259" key="4">
    <source>
        <dbReference type="PROSITE" id="PS51387"/>
    </source>
</evidence>
<dbReference type="SUPFAM" id="SSF56176">
    <property type="entry name" value="FAD-binding/transporter-associated domain-like"/>
    <property type="match status" value="1"/>
</dbReference>
<keyword evidence="3" id="KW-0274">FAD</keyword>
<comment type="caution">
    <text evidence="5">The sequence shown here is derived from an EMBL/GenBank/DDBJ whole genome shotgun (WGS) entry which is preliminary data.</text>
</comment>
<sequence length="479" mass="49915">MLNPADDKLAAALPKGVLRPMAPAYLEEPRGRYFGKAGLIAAPRTTDEVAAVVKACAEARVGIVARGGGTGLVGGQIMAKGPAPLILSLERMTALRGIWPEENVLIAEAGMTLQAVRDAAEAQGRLFPLSLASQGSAAIGGCLATNAGGVTALRYGTARALCLGIEAVLPDGSVVHDLKRLRKDNTGYDLRDLLIGAEGTLGIITAASLKLVVPPPNVGVAMLEVPDPSAALSLLALAEAHMAGGVTAFELIGGQGLAFLAETLPEIRRPLPDAAWSVLIEVGLPAGLSPDEALERFLTDAMERGLLSDGMIAQSGQQADGFWHLREHIPEANRRIGAVASHDISLPLSEIAGFINDAGKALAARSDVRVNCFGHLGDGNLHYNIFPAKGRSRTEYDSQRTALSELVHEMVVARGGSFSAEHGVGRLKVGELERWGDPARISAMRAIKSALDPWGIMNPGAVLSQARGRDAGAGGPDKP</sequence>
<organism evidence="5 6">
    <name type="scientific">Paracoccus aurantius</name>
    <dbReference type="NCBI Taxonomy" id="3073814"/>
    <lineage>
        <taxon>Bacteria</taxon>
        <taxon>Pseudomonadati</taxon>
        <taxon>Pseudomonadota</taxon>
        <taxon>Alphaproteobacteria</taxon>
        <taxon>Rhodobacterales</taxon>
        <taxon>Paracoccaceae</taxon>
        <taxon>Paracoccus</taxon>
    </lineage>
</organism>
<dbReference type="Gene3D" id="3.30.465.10">
    <property type="match status" value="1"/>
</dbReference>
<comment type="similarity">
    <text evidence="1">Belongs to the FAD-binding oxidoreductase/transferase type 4 family.</text>
</comment>
<gene>
    <name evidence="5" type="ORF">RGQ15_08585</name>
</gene>
<dbReference type="InterPro" id="IPR006094">
    <property type="entry name" value="Oxid_FAD_bind_N"/>
</dbReference>
<dbReference type="EMBL" id="JAVQLW010000001">
    <property type="protein sequence ID" value="MDS9467630.1"/>
    <property type="molecule type" value="Genomic_DNA"/>
</dbReference>
<dbReference type="PROSITE" id="PS51387">
    <property type="entry name" value="FAD_PCMH"/>
    <property type="match status" value="1"/>
</dbReference>
<accession>A0ABU2HSW4</accession>